<dbReference type="RefSeq" id="WP_182633006.1">
    <property type="nucleotide sequence ID" value="NZ_JAALDM010000222.1"/>
</dbReference>
<dbReference type="SUPFAM" id="SSF51905">
    <property type="entry name" value="FAD/NAD(P)-binding domain"/>
    <property type="match status" value="1"/>
</dbReference>
<dbReference type="EMBL" id="JBHMDY010000013">
    <property type="protein sequence ID" value="MFB9261147.1"/>
    <property type="molecule type" value="Genomic_DNA"/>
</dbReference>
<reference evidence="1 2" key="1">
    <citation type="submission" date="2024-09" db="EMBL/GenBank/DDBJ databases">
        <authorList>
            <person name="Sun Q."/>
            <person name="Mori K."/>
        </authorList>
    </citation>
    <scope>NUCLEOTIDE SEQUENCE [LARGE SCALE GENOMIC DNA]</scope>
    <source>
        <strain evidence="1 2">CCM 7659</strain>
    </source>
</reference>
<organism evidence="1 2">
    <name type="scientific">Dietzia aerolata</name>
    <dbReference type="NCBI Taxonomy" id="595984"/>
    <lineage>
        <taxon>Bacteria</taxon>
        <taxon>Bacillati</taxon>
        <taxon>Actinomycetota</taxon>
        <taxon>Actinomycetes</taxon>
        <taxon>Mycobacteriales</taxon>
        <taxon>Dietziaceae</taxon>
        <taxon>Dietzia</taxon>
    </lineage>
</organism>
<dbReference type="PANTHER" id="PTHR39757">
    <property type="match status" value="1"/>
</dbReference>
<dbReference type="PANTHER" id="PTHR39757:SF5">
    <property type="entry name" value="OS02G0190600 PROTEIN"/>
    <property type="match status" value="1"/>
</dbReference>
<sequence>MDATDGGLFDVAVVGLGPAGRALASRSAAAGLSVLAVDPAPEAEWSQTLSLWSDQVPPWLHEDACGTDVLAHRVHGPTLFAPERTVLPREYAVVDTGELRAALPLGAGVTVERAALDDAAVLALTSRAHRVVDCRGAGGHRNRGPVQTAYGIVVESGAAVPALGGESALFMDWREDHDDDDVGPTFLYAIPLGPDRVLLEETCLAGWPAPTPDSLARRLRSRLRRRGVAQEAIDSALAVEHVRIPLLPRFRSASNPRVAAFGTAGGHGHAATGYSVAAMLESVPAAVVALESGRPLPAPRSPLSSGLHSVGLRALLRAEDETLRALFAAFGRLEARQQRWFLDSASPSYQVGGAMLAMWSSMPAKHKAGMVAAVLAKDPRDHAGRGAINRTGSS</sequence>
<accession>A0ABV5JTT6</accession>
<dbReference type="Pfam" id="PF05834">
    <property type="entry name" value="Lycopene_cycl"/>
    <property type="match status" value="1"/>
</dbReference>
<evidence type="ECO:0000313" key="2">
    <source>
        <dbReference type="Proteomes" id="UP001589700"/>
    </source>
</evidence>
<dbReference type="Proteomes" id="UP001589700">
    <property type="component" value="Unassembled WGS sequence"/>
</dbReference>
<keyword evidence="2" id="KW-1185">Reference proteome</keyword>
<dbReference type="Gene3D" id="3.50.50.60">
    <property type="entry name" value="FAD/NAD(P)-binding domain"/>
    <property type="match status" value="1"/>
</dbReference>
<proteinExistence type="predicted"/>
<dbReference type="InterPro" id="IPR036188">
    <property type="entry name" value="FAD/NAD-bd_sf"/>
</dbReference>
<name>A0ABV5JTT6_9ACTN</name>
<gene>
    <name evidence="1" type="ORF">ACFFVD_15225</name>
</gene>
<comment type="caution">
    <text evidence="1">The sequence shown here is derived from an EMBL/GenBank/DDBJ whole genome shotgun (WGS) entry which is preliminary data.</text>
</comment>
<protein>
    <submittedName>
        <fullName evidence="1">Lycopene cyclase family protein</fullName>
    </submittedName>
</protein>
<evidence type="ECO:0000313" key="1">
    <source>
        <dbReference type="EMBL" id="MFB9261147.1"/>
    </source>
</evidence>